<gene>
    <name evidence="1" type="ORF">DW040_02265</name>
</gene>
<accession>A0A415HV76</accession>
<dbReference type="Proteomes" id="UP000284267">
    <property type="component" value="Unassembled WGS sequence"/>
</dbReference>
<protein>
    <recommendedName>
        <fullName evidence="3">Prophage tail endopeptidase domain-containing protein</fullName>
    </recommendedName>
</protein>
<dbReference type="AlphaFoldDB" id="A0A415HV76"/>
<reference evidence="1 2" key="1">
    <citation type="submission" date="2018-08" db="EMBL/GenBank/DDBJ databases">
        <title>A genome reference for cultivated species of the human gut microbiota.</title>
        <authorList>
            <person name="Zou Y."/>
            <person name="Xue W."/>
            <person name="Luo G."/>
        </authorList>
    </citation>
    <scope>NUCLEOTIDE SEQUENCE [LARGE SCALE GENOMIC DNA]</scope>
    <source>
        <strain evidence="1 2">AF39-4</strain>
    </source>
</reference>
<comment type="caution">
    <text evidence="1">The sequence shown here is derived from an EMBL/GenBank/DDBJ whole genome shotgun (WGS) entry which is preliminary data.</text>
</comment>
<evidence type="ECO:0000313" key="1">
    <source>
        <dbReference type="EMBL" id="RHK98153.1"/>
    </source>
</evidence>
<proteinExistence type="predicted"/>
<evidence type="ECO:0008006" key="3">
    <source>
        <dbReference type="Google" id="ProtNLM"/>
    </source>
</evidence>
<sequence>MAMIQNVKKIYLCNLNLKPITELNGVQTSSVSLSQNVKDYDQLTFTVDEYIQTDDGKVKSNGYDELDAFITLYLEDIGMFQMQKPKDSGDGKKNTKEITAYSLEKEWEDKDWLDFKVNTGEKDSLEQLATNNLNELGFAKEFIKFYNEKNHELSFIHLVLEKIHGWSVDKDDIDPLIRDKKIPSISQDNVNLYNLCTSTVAPRIGCLFMFDTIHRKVKVIAKESLNDTKYETNIFIGYRNLASQIDVSVDEDSIFTRYNCRGNDDLDVLDVNYQDYRIMNLDYFLRAPYMTEDLILKVKTWLKAREDNRETYIAISRQWADKKEASTEIQYRVPSDDLNIDQWDDMNQEGLEESLKYYNTLLTSLQVSVDPSWTGGDSKDYSGYEPWKKVDGSIDHDRYLQALYNAENGYGGYYTYYDTLNYIIPNIKIALENLNKPDDQKTDYIKDWETNWDLYGIEELQGKQKEYQNNLDSLSEYAKAWDDLTDEEKKKHTNSENYNNYHKQYTEAATNVTNISKALDARKAEKKVHDDKIKEINTQRNNLANQVSLENESFGFTSSDLITIHSLFHDTDYQNNNILTTSLDTTKTKIDKELELYEDAMDKLSEAAQPQYKFSVTLDNLYRIPEFEDWESQLALLNFIRLGIKDDYSVKVRVTGITYNPCEITSDLSIDFSSMITSRSGRTDLSELIDDENYRGAKNSVSLGTGNSSDEKEYMTAMLQQMMKMNLFKTTVSNIAGNTTVNFDEARVNTLIVDYMNAATIDVGKITGDEASFNKFFAKFGDFEVISADVANIKTLLAGNAGIGEIGTIHLTAKNVTIDDAVITDLIAKKISVADLATHSASADIITLIGKDNKPTIAFVESTQQFYDSNGNIRVQIGQDGNGKFNFIVRGEDGKTAMFDENGITKDGIPNNTIVNDMITDKTIAKNKLGFSVVEANKYGGVDIANIYQDGEKFGVKYSSFQEDVNNSLTELSNKITSSAPYEIRISSSNGSVFTREIRDTTLSVTLYQSGIDVTSKFEDKNFVWTRESSDGTADTTWNKKHIIGKTLQVVKDDILYGVTYECFFMPLAATQ</sequence>
<name>A0A415HV76_9FIRM</name>
<dbReference type="EMBL" id="QROE01000001">
    <property type="protein sequence ID" value="RHK98153.1"/>
    <property type="molecule type" value="Genomic_DNA"/>
</dbReference>
<organism evidence="1 2">
    <name type="scientific">Blautia obeum</name>
    <dbReference type="NCBI Taxonomy" id="40520"/>
    <lineage>
        <taxon>Bacteria</taxon>
        <taxon>Bacillati</taxon>
        <taxon>Bacillota</taxon>
        <taxon>Clostridia</taxon>
        <taxon>Lachnospirales</taxon>
        <taxon>Lachnospiraceae</taxon>
        <taxon>Blautia</taxon>
    </lineage>
</organism>
<dbReference type="RefSeq" id="WP_118367410.1">
    <property type="nucleotide sequence ID" value="NZ_CABJDZ010000001.1"/>
</dbReference>
<evidence type="ECO:0000313" key="2">
    <source>
        <dbReference type="Proteomes" id="UP000284267"/>
    </source>
</evidence>